<dbReference type="Gene3D" id="3.40.50.150">
    <property type="entry name" value="Vaccinia Virus protein VP39"/>
    <property type="match status" value="1"/>
</dbReference>
<protein>
    <recommendedName>
        <fullName evidence="7">tRNA (guanine-N(7)-)-methyltransferase</fullName>
        <ecNumber evidence="7">2.1.1.33</ecNumber>
    </recommendedName>
    <alternativeName>
        <fullName evidence="7">tRNA (guanine(46)-N(7))-methyltransferase</fullName>
    </alternativeName>
    <alternativeName>
        <fullName evidence="7">tRNA(m7G46)-methyltransferase</fullName>
    </alternativeName>
</protein>
<evidence type="ECO:0000256" key="3">
    <source>
        <dbReference type="ARBA" id="ARBA00022603"/>
    </source>
</evidence>
<feature type="binding site" evidence="7">
    <location>
        <position position="169"/>
    </location>
    <ligand>
        <name>substrate</name>
    </ligand>
</feature>
<feature type="binding site" evidence="7">
    <location>
        <position position="115"/>
    </location>
    <ligand>
        <name>S-adenosyl-L-methionine</name>
        <dbReference type="ChEBI" id="CHEBI:59789"/>
    </ligand>
</feature>
<dbReference type="PANTHER" id="PTHR23417:SF14">
    <property type="entry name" value="PENTACOTRIPEPTIDE-REPEAT REGION OF PRORP DOMAIN-CONTAINING PROTEIN"/>
    <property type="match status" value="1"/>
</dbReference>
<comment type="caution">
    <text evidence="9">The sequence shown here is derived from an EMBL/GenBank/DDBJ whole genome shotgun (WGS) entry which is preliminary data.</text>
</comment>
<evidence type="ECO:0000256" key="2">
    <source>
        <dbReference type="ARBA" id="ARBA00003015"/>
    </source>
</evidence>
<comment type="function">
    <text evidence="2 7">Catalyzes the formation of N(7)-methylguanine at position 46 (m7G46) in tRNA.</text>
</comment>
<feature type="binding site" evidence="7">
    <location>
        <position position="201"/>
    </location>
    <ligand>
        <name>substrate</name>
    </ligand>
</feature>
<feature type="binding site" evidence="7">
    <location>
        <position position="90"/>
    </location>
    <ligand>
        <name>S-adenosyl-L-methionine</name>
        <dbReference type="ChEBI" id="CHEBI:59789"/>
    </ligand>
</feature>
<evidence type="ECO:0000256" key="6">
    <source>
        <dbReference type="ARBA" id="ARBA00022694"/>
    </source>
</evidence>
<gene>
    <name evidence="7 9" type="primary">trmB</name>
    <name evidence="9" type="ORF">GCM10009740_12890</name>
</gene>
<accession>A0ABN2TYC0</accession>
<dbReference type="Proteomes" id="UP001501285">
    <property type="component" value="Unassembled WGS sequence"/>
</dbReference>
<comment type="pathway">
    <text evidence="7">tRNA modification; N(7)-methylguanine-tRNA biosynthesis.</text>
</comment>
<feature type="binding site" evidence="7">
    <location>
        <position position="142"/>
    </location>
    <ligand>
        <name>S-adenosyl-L-methionine</name>
        <dbReference type="ChEBI" id="CHEBI:59789"/>
    </ligand>
</feature>
<organism evidence="9 10">
    <name type="scientific">Terrabacter terrae</name>
    <dbReference type="NCBI Taxonomy" id="318434"/>
    <lineage>
        <taxon>Bacteria</taxon>
        <taxon>Bacillati</taxon>
        <taxon>Actinomycetota</taxon>
        <taxon>Actinomycetes</taxon>
        <taxon>Micrococcales</taxon>
        <taxon>Intrasporangiaceae</taxon>
        <taxon>Terrabacter</taxon>
    </lineage>
</organism>
<dbReference type="EMBL" id="BAAANB010000003">
    <property type="protein sequence ID" value="GAA2024724.1"/>
    <property type="molecule type" value="Genomic_DNA"/>
</dbReference>
<dbReference type="EC" id="2.1.1.33" evidence="7"/>
<dbReference type="PANTHER" id="PTHR23417">
    <property type="entry name" value="3-DEOXY-D-MANNO-OCTULOSONIC-ACID TRANSFERASE/TRNA GUANINE-N 7 - -METHYLTRANSFERASE"/>
    <property type="match status" value="1"/>
</dbReference>
<feature type="region of interest" description="Disordered" evidence="8">
    <location>
        <begin position="1"/>
        <end position="40"/>
    </location>
</feature>
<dbReference type="CDD" id="cd02440">
    <property type="entry name" value="AdoMet_MTases"/>
    <property type="match status" value="1"/>
</dbReference>
<dbReference type="Pfam" id="PF02390">
    <property type="entry name" value="Methyltransf_4"/>
    <property type="match status" value="1"/>
</dbReference>
<keyword evidence="10" id="KW-1185">Reference proteome</keyword>
<evidence type="ECO:0000256" key="5">
    <source>
        <dbReference type="ARBA" id="ARBA00022691"/>
    </source>
</evidence>
<keyword evidence="4 7" id="KW-0808">Transferase</keyword>
<evidence type="ECO:0000256" key="1">
    <source>
        <dbReference type="ARBA" id="ARBA00000142"/>
    </source>
</evidence>
<dbReference type="NCBIfam" id="TIGR00091">
    <property type="entry name" value="tRNA (guanosine(46)-N7)-methyltransferase TrmB"/>
    <property type="match status" value="1"/>
</dbReference>
<dbReference type="InterPro" id="IPR003358">
    <property type="entry name" value="tRNA_(Gua-N-7)_MeTrfase_Trmb"/>
</dbReference>
<sequence>MSDQPDPADSAPTPTPQTTARTHGPDRRQHVVPDLPPGVTPARVRSFVRRGRLSSLTRDRVERLAPTRALPEGRFDAATTFGRSAPVVLEIGCGHGHAAIAYAAAFPEHDIVAMDVHTPGLARMLANADEAGVPNLRVEIGDAVLFLEERVDDATFDAVHLFFPDPWRKKKHTKRRFVSPANLDLLARVLKPGGHVLVATDQDFYAQHVLAEVGAHPRFEVRRTERPQWRPRNGFEAKGIAAGRTINELRLDRLP</sequence>
<name>A0ABN2TYC0_9MICO</name>
<evidence type="ECO:0000256" key="8">
    <source>
        <dbReference type="SAM" id="MobiDB-lite"/>
    </source>
</evidence>
<dbReference type="RefSeq" id="WP_343989185.1">
    <property type="nucleotide sequence ID" value="NZ_BAAANB010000003.1"/>
</dbReference>
<comment type="similarity">
    <text evidence="7">Belongs to the class I-like SAM-binding methyltransferase superfamily. TrmB family.</text>
</comment>
<dbReference type="HAMAP" id="MF_01057">
    <property type="entry name" value="tRNA_methyltr_TrmB"/>
    <property type="match status" value="1"/>
</dbReference>
<dbReference type="SUPFAM" id="SSF53335">
    <property type="entry name" value="S-adenosyl-L-methionine-dependent methyltransferases"/>
    <property type="match status" value="1"/>
</dbReference>
<evidence type="ECO:0000256" key="7">
    <source>
        <dbReference type="HAMAP-Rule" id="MF_01057"/>
    </source>
</evidence>
<dbReference type="InterPro" id="IPR029063">
    <property type="entry name" value="SAM-dependent_MTases_sf"/>
</dbReference>
<keyword evidence="6 7" id="KW-0819">tRNA processing</keyword>
<reference evidence="9 10" key="1">
    <citation type="journal article" date="2019" name="Int. J. Syst. Evol. Microbiol.">
        <title>The Global Catalogue of Microorganisms (GCM) 10K type strain sequencing project: providing services to taxonomists for standard genome sequencing and annotation.</title>
        <authorList>
            <consortium name="The Broad Institute Genomics Platform"/>
            <consortium name="The Broad Institute Genome Sequencing Center for Infectious Disease"/>
            <person name="Wu L."/>
            <person name="Ma J."/>
        </authorList>
    </citation>
    <scope>NUCLEOTIDE SEQUENCE [LARGE SCALE GENOMIC DNA]</scope>
    <source>
        <strain evidence="9 10">JCM 14283</strain>
    </source>
</reference>
<proteinExistence type="inferred from homology"/>
<evidence type="ECO:0000313" key="10">
    <source>
        <dbReference type="Proteomes" id="UP001501285"/>
    </source>
</evidence>
<comment type="catalytic activity">
    <reaction evidence="1 7">
        <text>guanosine(46) in tRNA + S-adenosyl-L-methionine = N(7)-methylguanosine(46) in tRNA + S-adenosyl-L-homocysteine</text>
        <dbReference type="Rhea" id="RHEA:42708"/>
        <dbReference type="Rhea" id="RHEA-COMP:10188"/>
        <dbReference type="Rhea" id="RHEA-COMP:10189"/>
        <dbReference type="ChEBI" id="CHEBI:57856"/>
        <dbReference type="ChEBI" id="CHEBI:59789"/>
        <dbReference type="ChEBI" id="CHEBI:74269"/>
        <dbReference type="ChEBI" id="CHEBI:74480"/>
        <dbReference type="EC" id="2.1.1.33"/>
    </reaction>
</comment>
<evidence type="ECO:0000313" key="9">
    <source>
        <dbReference type="EMBL" id="GAA2024724.1"/>
    </source>
</evidence>
<dbReference type="InterPro" id="IPR055361">
    <property type="entry name" value="tRNA_methyltr_TrmB_bact"/>
</dbReference>
<comment type="caution">
    <text evidence="7">Lacks conserved residue(s) required for the propagation of feature annotation.</text>
</comment>
<feature type="binding site" evidence="7">
    <location>
        <position position="165"/>
    </location>
    <ligand>
        <name>S-adenosyl-L-methionine</name>
        <dbReference type="ChEBI" id="CHEBI:59789"/>
    </ligand>
</feature>
<feature type="compositionally biased region" description="Low complexity" evidence="8">
    <location>
        <begin position="1"/>
        <end position="20"/>
    </location>
</feature>
<keyword evidence="5 7" id="KW-0949">S-adenosyl-L-methionine</keyword>
<dbReference type="PROSITE" id="PS51625">
    <property type="entry name" value="SAM_MT_TRMB"/>
    <property type="match status" value="1"/>
</dbReference>
<evidence type="ECO:0000256" key="4">
    <source>
        <dbReference type="ARBA" id="ARBA00022679"/>
    </source>
</evidence>
<keyword evidence="3 7" id="KW-0489">Methyltransferase</keyword>